<comment type="caution">
    <text evidence="9">The sequence shown here is derived from an EMBL/GenBank/DDBJ whole genome shotgun (WGS) entry which is preliminary data.</text>
</comment>
<evidence type="ECO:0000256" key="4">
    <source>
        <dbReference type="ARBA" id="ARBA00022475"/>
    </source>
</evidence>
<dbReference type="PANTHER" id="PTHR36838:SF1">
    <property type="entry name" value="SLR1864 PROTEIN"/>
    <property type="match status" value="1"/>
</dbReference>
<feature type="transmembrane region" description="Helical" evidence="8">
    <location>
        <begin position="160"/>
        <end position="180"/>
    </location>
</feature>
<dbReference type="PATRIC" id="fig|1423810.4.peg.951"/>
<proteinExistence type="inferred from homology"/>
<accession>A0A0R2C6T5</accession>
<feature type="transmembrane region" description="Helical" evidence="8">
    <location>
        <begin position="295"/>
        <end position="318"/>
    </location>
</feature>
<evidence type="ECO:0000313" key="10">
    <source>
        <dbReference type="Proteomes" id="UP000051789"/>
    </source>
</evidence>
<dbReference type="Proteomes" id="UP000051789">
    <property type="component" value="Unassembled WGS sequence"/>
</dbReference>
<keyword evidence="3" id="KW-0813">Transport</keyword>
<dbReference type="PANTHER" id="PTHR36838">
    <property type="entry name" value="AUXIN EFFLUX CARRIER FAMILY PROTEIN"/>
    <property type="match status" value="1"/>
</dbReference>
<dbReference type="GO" id="GO:0005886">
    <property type="term" value="C:plasma membrane"/>
    <property type="evidence" value="ECO:0007669"/>
    <property type="project" value="UniProtKB-SubCell"/>
</dbReference>
<gene>
    <name evidence="9" type="ORF">FD19_GL000926</name>
</gene>
<keyword evidence="6 8" id="KW-1133">Transmembrane helix</keyword>
<dbReference type="Pfam" id="PF03547">
    <property type="entry name" value="Mem_trans"/>
    <property type="match status" value="1"/>
</dbReference>
<feature type="transmembrane region" description="Helical" evidence="8">
    <location>
        <begin position="234"/>
        <end position="257"/>
    </location>
</feature>
<protein>
    <recommendedName>
        <fullName evidence="11">Malate permease</fullName>
    </recommendedName>
</protein>
<comment type="similarity">
    <text evidence="2">Belongs to the auxin efflux carrier (TC 2.A.69) family.</text>
</comment>
<dbReference type="InterPro" id="IPR038770">
    <property type="entry name" value="Na+/solute_symporter_sf"/>
</dbReference>
<feature type="transmembrane region" description="Helical" evidence="8">
    <location>
        <begin position="12"/>
        <end position="30"/>
    </location>
</feature>
<comment type="subcellular location">
    <subcellularLocation>
        <location evidence="1">Cell membrane</location>
        <topology evidence="1">Multi-pass membrane protein</topology>
    </subcellularLocation>
</comment>
<feature type="transmembrane region" description="Helical" evidence="8">
    <location>
        <begin position="263"/>
        <end position="283"/>
    </location>
</feature>
<keyword evidence="7 8" id="KW-0472">Membrane</keyword>
<keyword evidence="5 8" id="KW-0812">Transmembrane</keyword>
<evidence type="ECO:0000256" key="2">
    <source>
        <dbReference type="ARBA" id="ARBA00010145"/>
    </source>
</evidence>
<dbReference type="STRING" id="1423810.FD19_GL000926"/>
<dbReference type="EMBL" id="AYZK01000002">
    <property type="protein sequence ID" value="KRM87422.1"/>
    <property type="molecule type" value="Genomic_DNA"/>
</dbReference>
<evidence type="ECO:0000256" key="7">
    <source>
        <dbReference type="ARBA" id="ARBA00023136"/>
    </source>
</evidence>
<keyword evidence="4" id="KW-1003">Cell membrane</keyword>
<feature type="transmembrane region" description="Helical" evidence="8">
    <location>
        <begin position="70"/>
        <end position="94"/>
    </location>
</feature>
<evidence type="ECO:0008006" key="11">
    <source>
        <dbReference type="Google" id="ProtNLM"/>
    </source>
</evidence>
<dbReference type="Gene3D" id="1.20.1530.20">
    <property type="match status" value="1"/>
</dbReference>
<evidence type="ECO:0000256" key="3">
    <source>
        <dbReference type="ARBA" id="ARBA00022448"/>
    </source>
</evidence>
<evidence type="ECO:0000313" key="9">
    <source>
        <dbReference type="EMBL" id="KRM87422.1"/>
    </source>
</evidence>
<dbReference type="AlphaFoldDB" id="A0A0R2C6T5"/>
<name>A0A0R2C6T5_9LACO</name>
<dbReference type="RefSeq" id="WP_056969187.1">
    <property type="nucleotide sequence ID" value="NZ_AYZK01000002.1"/>
</dbReference>
<evidence type="ECO:0000256" key="6">
    <source>
        <dbReference type="ARBA" id="ARBA00022989"/>
    </source>
</evidence>
<reference evidence="9 10" key="1">
    <citation type="journal article" date="2015" name="Genome Announc.">
        <title>Expanding the biotechnology potential of lactobacilli through comparative genomics of 213 strains and associated genera.</title>
        <authorList>
            <person name="Sun Z."/>
            <person name="Harris H.M."/>
            <person name="McCann A."/>
            <person name="Guo C."/>
            <person name="Argimon S."/>
            <person name="Zhang W."/>
            <person name="Yang X."/>
            <person name="Jeffery I.B."/>
            <person name="Cooney J.C."/>
            <person name="Kagawa T.F."/>
            <person name="Liu W."/>
            <person name="Song Y."/>
            <person name="Salvetti E."/>
            <person name="Wrobel A."/>
            <person name="Rasinkangas P."/>
            <person name="Parkhill J."/>
            <person name="Rea M.C."/>
            <person name="O'Sullivan O."/>
            <person name="Ritari J."/>
            <person name="Douillard F.P."/>
            <person name="Paul Ross R."/>
            <person name="Yang R."/>
            <person name="Briner A.E."/>
            <person name="Felis G.E."/>
            <person name="de Vos W.M."/>
            <person name="Barrangou R."/>
            <person name="Klaenhammer T.R."/>
            <person name="Caufield P.W."/>
            <person name="Cui Y."/>
            <person name="Zhang H."/>
            <person name="O'Toole P.W."/>
        </authorList>
    </citation>
    <scope>NUCLEOTIDE SEQUENCE [LARGE SCALE GENOMIC DNA]</scope>
    <source>
        <strain evidence="9 10">DSM 22698</strain>
    </source>
</reference>
<evidence type="ECO:0000256" key="8">
    <source>
        <dbReference type="SAM" id="Phobius"/>
    </source>
</evidence>
<organism evidence="9 10">
    <name type="scientific">Lacticaseibacillus thailandensis DSM 22698 = JCM 13996</name>
    <dbReference type="NCBI Taxonomy" id="1423810"/>
    <lineage>
        <taxon>Bacteria</taxon>
        <taxon>Bacillati</taxon>
        <taxon>Bacillota</taxon>
        <taxon>Bacilli</taxon>
        <taxon>Lactobacillales</taxon>
        <taxon>Lactobacillaceae</taxon>
        <taxon>Lacticaseibacillus</taxon>
    </lineage>
</organism>
<dbReference type="InterPro" id="IPR004776">
    <property type="entry name" value="Mem_transp_PIN-like"/>
</dbReference>
<keyword evidence="10" id="KW-1185">Reference proteome</keyword>
<evidence type="ECO:0000256" key="1">
    <source>
        <dbReference type="ARBA" id="ARBA00004651"/>
    </source>
</evidence>
<evidence type="ECO:0000256" key="5">
    <source>
        <dbReference type="ARBA" id="ARBA00022692"/>
    </source>
</evidence>
<sequence>MGINMLAGYQKIVTIILLIAIGFVLKKINVISPELQKGLNNFLIKFIIPFAVFAAFLTPFDWAKAKTSMVLIGAAILFYPVMQLVVTKLFYFFVKDDDKKRLFQFDTTYNNGVFMGYPFAQALFGSNGLFFASVFNLPFNIYLWSIGYAQFTKQPMNKKGILNTLTNPVIIACVLGYVWWILQRFVPASANVVLDPVKDVFTTVSSCNTPMSMVVIGAMLADSKIGAVLKDFQVWYFAACKLLVVPALMLVILYLIGARSWTLAIPVVMTAMPTAATGGILAGQFNIQKELAASLITFTTLLSAATVPIWLILVLNIVA</sequence>
<feature type="transmembrane region" description="Helical" evidence="8">
    <location>
        <begin position="42"/>
        <end position="63"/>
    </location>
</feature>
<dbReference type="GO" id="GO:0055085">
    <property type="term" value="P:transmembrane transport"/>
    <property type="evidence" value="ECO:0007669"/>
    <property type="project" value="InterPro"/>
</dbReference>